<keyword evidence="2" id="KW-1185">Reference proteome</keyword>
<dbReference type="Proteomes" id="UP001204746">
    <property type="component" value="Unassembled WGS sequence"/>
</dbReference>
<protein>
    <submittedName>
        <fullName evidence="1">Uncharacterized protein</fullName>
    </submittedName>
</protein>
<accession>A0ABT1V2L6</accession>
<organism evidence="1 2">
    <name type="scientific">Streptomyces rugosispiralis</name>
    <dbReference type="NCBI Taxonomy" id="2967341"/>
    <lineage>
        <taxon>Bacteria</taxon>
        <taxon>Bacillati</taxon>
        <taxon>Actinomycetota</taxon>
        <taxon>Actinomycetes</taxon>
        <taxon>Kitasatosporales</taxon>
        <taxon>Streptomycetaceae</taxon>
        <taxon>Streptomyces</taxon>
    </lineage>
</organism>
<gene>
    <name evidence="1" type="ORF">NP777_25810</name>
</gene>
<comment type="caution">
    <text evidence="1">The sequence shown here is derived from an EMBL/GenBank/DDBJ whole genome shotgun (WGS) entry which is preliminary data.</text>
</comment>
<evidence type="ECO:0000313" key="1">
    <source>
        <dbReference type="EMBL" id="MCQ8191627.1"/>
    </source>
</evidence>
<dbReference type="EMBL" id="JANIAA010000019">
    <property type="protein sequence ID" value="MCQ8191627.1"/>
    <property type="molecule type" value="Genomic_DNA"/>
</dbReference>
<sequence>MSPCRAYSAGAAGAVGLAMLGVPRAAADPRRAAEWTGGAILRPATSPGRVTLTATARGLEPATLRLPVTAANRRP</sequence>
<reference evidence="1 2" key="1">
    <citation type="submission" date="2022-07" db="EMBL/GenBank/DDBJ databases">
        <authorList>
            <person name="Phongsopitanun W."/>
            <person name="Tanasupawat S."/>
        </authorList>
    </citation>
    <scope>NUCLEOTIDE SEQUENCE [LARGE SCALE GENOMIC DNA]</scope>
    <source>
        <strain evidence="1 2">RCU-064</strain>
    </source>
</reference>
<name>A0ABT1V2L6_9ACTN</name>
<evidence type="ECO:0000313" key="2">
    <source>
        <dbReference type="Proteomes" id="UP001204746"/>
    </source>
</evidence>
<proteinExistence type="predicted"/>
<dbReference type="RefSeq" id="WP_256652580.1">
    <property type="nucleotide sequence ID" value="NZ_JANIAA010000019.1"/>
</dbReference>